<sequence>VSTDDEYTKRVMSKSYKEAMGVVAREDNSHVHEDIAFEDNTVPRFIHFCRASCGEVSNEQRWLCSRNLRNLFTR</sequence>
<dbReference type="EMBL" id="BTSX01000002">
    <property type="protein sequence ID" value="GMS83851.1"/>
    <property type="molecule type" value="Genomic_DNA"/>
</dbReference>
<feature type="non-terminal residue" evidence="1">
    <location>
        <position position="1"/>
    </location>
</feature>
<evidence type="ECO:0000313" key="2">
    <source>
        <dbReference type="Proteomes" id="UP001432027"/>
    </source>
</evidence>
<gene>
    <name evidence="1" type="ORF">PENTCL1PPCAC_6026</name>
</gene>
<comment type="caution">
    <text evidence="1">The sequence shown here is derived from an EMBL/GenBank/DDBJ whole genome shotgun (WGS) entry which is preliminary data.</text>
</comment>
<feature type="non-terminal residue" evidence="1">
    <location>
        <position position="74"/>
    </location>
</feature>
<name>A0AAV5SKT0_9BILA</name>
<dbReference type="Proteomes" id="UP001432027">
    <property type="component" value="Unassembled WGS sequence"/>
</dbReference>
<reference evidence="1" key="1">
    <citation type="submission" date="2023-10" db="EMBL/GenBank/DDBJ databases">
        <title>Genome assembly of Pristionchus species.</title>
        <authorList>
            <person name="Yoshida K."/>
            <person name="Sommer R.J."/>
        </authorList>
    </citation>
    <scope>NUCLEOTIDE SEQUENCE</scope>
    <source>
        <strain evidence="1">RS0144</strain>
    </source>
</reference>
<organism evidence="1 2">
    <name type="scientific">Pristionchus entomophagus</name>
    <dbReference type="NCBI Taxonomy" id="358040"/>
    <lineage>
        <taxon>Eukaryota</taxon>
        <taxon>Metazoa</taxon>
        <taxon>Ecdysozoa</taxon>
        <taxon>Nematoda</taxon>
        <taxon>Chromadorea</taxon>
        <taxon>Rhabditida</taxon>
        <taxon>Rhabditina</taxon>
        <taxon>Diplogasteromorpha</taxon>
        <taxon>Diplogasteroidea</taxon>
        <taxon>Neodiplogasteridae</taxon>
        <taxon>Pristionchus</taxon>
    </lineage>
</organism>
<keyword evidence="2" id="KW-1185">Reference proteome</keyword>
<dbReference type="AlphaFoldDB" id="A0AAV5SKT0"/>
<protein>
    <submittedName>
        <fullName evidence="1">Uncharacterized protein</fullName>
    </submittedName>
</protein>
<accession>A0AAV5SKT0</accession>
<evidence type="ECO:0000313" key="1">
    <source>
        <dbReference type="EMBL" id="GMS83851.1"/>
    </source>
</evidence>
<proteinExistence type="predicted"/>